<accession>A0A146K255</accession>
<dbReference type="SMART" id="SM00651">
    <property type="entry name" value="Sm"/>
    <property type="match status" value="1"/>
</dbReference>
<feature type="domain" description="Sm" evidence="1">
    <location>
        <begin position="1"/>
        <end position="72"/>
    </location>
</feature>
<gene>
    <name evidence="2" type="ORF">TPC1_20173</name>
</gene>
<dbReference type="InterPro" id="IPR047575">
    <property type="entry name" value="Sm"/>
</dbReference>
<evidence type="ECO:0000313" key="2">
    <source>
        <dbReference type="EMBL" id="JAP90528.1"/>
    </source>
</evidence>
<organism evidence="2">
    <name type="scientific">Trepomonas sp. PC1</name>
    <dbReference type="NCBI Taxonomy" id="1076344"/>
    <lineage>
        <taxon>Eukaryota</taxon>
        <taxon>Metamonada</taxon>
        <taxon>Diplomonadida</taxon>
        <taxon>Hexamitidae</taxon>
        <taxon>Hexamitinae</taxon>
        <taxon>Trepomonas</taxon>
    </lineage>
</organism>
<name>A0A146K255_9EUKA</name>
<dbReference type="Gene3D" id="2.30.30.100">
    <property type="match status" value="1"/>
</dbReference>
<dbReference type="GO" id="GO:0003723">
    <property type="term" value="F:RNA binding"/>
    <property type="evidence" value="ECO:0007669"/>
    <property type="project" value="InterPro"/>
</dbReference>
<dbReference type="SUPFAM" id="SSF50182">
    <property type="entry name" value="Sm-like ribonucleoproteins"/>
    <property type="match status" value="1"/>
</dbReference>
<dbReference type="PROSITE" id="PS52002">
    <property type="entry name" value="SM"/>
    <property type="match status" value="1"/>
</dbReference>
<evidence type="ECO:0000259" key="1">
    <source>
        <dbReference type="PROSITE" id="PS52002"/>
    </source>
</evidence>
<dbReference type="EMBL" id="GDID01006078">
    <property type="protein sequence ID" value="JAP90528.1"/>
    <property type="molecule type" value="Transcribed_RNA"/>
</dbReference>
<dbReference type="InterPro" id="IPR001163">
    <property type="entry name" value="Sm_dom_euk/arc"/>
</dbReference>
<dbReference type="Pfam" id="PF01423">
    <property type="entry name" value="LSM"/>
    <property type="match status" value="1"/>
</dbReference>
<dbReference type="InterPro" id="IPR010920">
    <property type="entry name" value="LSM_dom_sf"/>
</dbReference>
<reference evidence="2" key="1">
    <citation type="submission" date="2015-07" db="EMBL/GenBank/DDBJ databases">
        <title>Adaptation to a free-living lifestyle via gene acquisitions in the diplomonad Trepomonas sp. PC1.</title>
        <authorList>
            <person name="Xu F."/>
            <person name="Jerlstrom-Hultqvist J."/>
            <person name="Kolisko M."/>
            <person name="Simpson A.G.B."/>
            <person name="Roger A.J."/>
            <person name="Svard S.G."/>
            <person name="Andersson J.O."/>
        </authorList>
    </citation>
    <scope>NUCLEOTIDE SEQUENCE</scope>
    <source>
        <strain evidence="2">PC1</strain>
    </source>
</reference>
<protein>
    <submittedName>
        <fullName evidence="2">LSM domain-containing protein</fullName>
    </submittedName>
</protein>
<dbReference type="AlphaFoldDB" id="A0A146K255"/>
<feature type="non-terminal residue" evidence="2">
    <location>
        <position position="1"/>
    </location>
</feature>
<proteinExistence type="predicted"/>
<sequence>KPQELLKATLHNPVQIWLTNGSILFGVLRSVDLSFNITLSDCHYYRDDVVKQINQLQVNGQHVVSVRISEQAIQSIEKKLQESIKIQTVINPISSVKQSKFSLSSKKEQ</sequence>